<dbReference type="GeneID" id="41962809"/>
<evidence type="ECO:0000313" key="13">
    <source>
        <dbReference type="RefSeq" id="XP_030981451.1"/>
    </source>
</evidence>
<sequence>MAGPPPTTQGPGSRSTTSNDPDTRHQTQDDPEQVVSDATMSREADLIRPSAPSPAPEPSADLDDATSSDEEKHRRQSSTESISLPATGTRSGLSRTKSTATDVSATYSTHLRMLEQEWTSRPWYRKLNPLRWGGIPPLPEERAPCPEVDAGFLSKLFFSWQGPLMTTGYRRSLQLTDIWAVNPNRAVEPMSDRVRASFKKRVAAGQRFPLALAIHEAFFREFWLGGICSLISTLMQVLSPFLLRFLIQFATDAYNAANQGTPAPPVGRGAGLIVGVVLMQIAQSLSMNHFIYHGMICGGQSRASLIQLVYEKSMVLSGRAKAGGSKEQNETMDNNEKKDKQKKGGKGGVNPEGQGTGWANGRIVNLMSVDTYRVDQAFGLFHIVWTAPLACVITLIVLVINITYSALAGFALLIIGVPILTRAIKSLFIRRKGINRITDQRVSLTQEILQSVRFVKYFGWESSFIARLHEIRTREISAIQMLLSIRNAILAISLSLPVFASMLSFITYSLSGHNLNPAQIFSSLALFNGLRMPLNLLPLVIGQVTDGWSSLKRIEEFLLAEEQNEDVVRRMDGENAIEMHGASFTWEKTPAREKDGEKDQKSTVAGGKEKPGPENGDGTTDSPPTETEREPFHLEELNLAIGRNELIAVIGTVGSGKSSLLAALAGDMRKTAGEVILGASRAFCPQYSWIQNTTVRDNILFGKEMDESWYREVIKACALEPDLDMLPNGDLTEIGERGITISGGQKQRLNIARAIYFDAEMVLMDDPLSAVDAHVGRHIFDNAILGLLGDKCRILATHQLWVLNRCDRIVWMEAGKIQAVGTFDDLVHNHEGFKQLMETHALEEKKDGKKADDESAGDGEDTKDAKEKQSGDNIKLKKGKSLMQTEEQAVASVPWSVYSDYIRSSGSILNAPLTIILLIVAQGANIVTALWLSYWTSDRFSLSTPVYIGIYAGLAIAQVVLLFGFMVALSVLGTRASRSMLHQAVTRVLRAPMSFFDTTPLGRITNRFSRDVDVMDNNLADAMRMYFFSVSGILSTFALIIAFFHYFAAALVPLFFVFMASTAYYRASAREVKRFESTLRSNVFAKFGEGLSGVACIRAYGLQDRFAADLRVAIDDMNSAYYLTFSNQRWLSIRLDAIGNALVLTTGVLVVTNRFDVSPSIGGLVLSYILAIVQMIQFTVRQLAEVENGMNAVERLRYYGRELESEAPLKTIEVAPSWPQKGEIVFDKVEMRYRSGLPLVLRGLDMKVRGGERIGIVGRTGAGKSSIMSALFRLVELSGGRITIDGLDIATVGLGDLRSRLAIIPQDPTLFKGTVRSNLDPFGEHTDLELWGALRQADLVGPETGSGAATPTAIQEKESGGGGGGGGGGGRIQLDSVVEEDGLNFSLGQRQLMALARALVRGSQIIICDEATSSVDMETDAKIQATMAVGFRGKTLLCIAHRLRTIIGYDRICVMDQGRIAELGEPAELFKMEGGIFRGMCERSGITERDILAARDGLGVTGGADE</sequence>
<feature type="compositionally biased region" description="Polar residues" evidence="8">
    <location>
        <begin position="78"/>
        <end position="102"/>
    </location>
</feature>
<dbReference type="Gene3D" id="1.20.1560.10">
    <property type="entry name" value="ABC transporter type 1, transmembrane domain"/>
    <property type="match status" value="2"/>
</dbReference>
<keyword evidence="6 9" id="KW-1133">Transmembrane helix</keyword>
<evidence type="ECO:0000259" key="11">
    <source>
        <dbReference type="PROSITE" id="PS50929"/>
    </source>
</evidence>
<evidence type="ECO:0000256" key="8">
    <source>
        <dbReference type="SAM" id="MobiDB-lite"/>
    </source>
</evidence>
<keyword evidence="7 9" id="KW-0472">Membrane</keyword>
<dbReference type="PROSITE" id="PS50929">
    <property type="entry name" value="ABC_TM1F"/>
    <property type="match status" value="2"/>
</dbReference>
<organism evidence="12 13">
    <name type="scientific">Pyricularia grisea</name>
    <name type="common">Crabgrass-specific blast fungus</name>
    <name type="synonym">Magnaporthe grisea</name>
    <dbReference type="NCBI Taxonomy" id="148305"/>
    <lineage>
        <taxon>Eukaryota</taxon>
        <taxon>Fungi</taxon>
        <taxon>Dikarya</taxon>
        <taxon>Ascomycota</taxon>
        <taxon>Pezizomycotina</taxon>
        <taxon>Sordariomycetes</taxon>
        <taxon>Sordariomycetidae</taxon>
        <taxon>Magnaporthales</taxon>
        <taxon>Pyriculariaceae</taxon>
        <taxon>Pyricularia</taxon>
    </lineage>
</organism>
<feature type="domain" description="ABC transmembrane type-1" evidence="11">
    <location>
        <begin position="913"/>
        <end position="1188"/>
    </location>
</feature>
<dbReference type="PANTHER" id="PTHR24223:SF464">
    <property type="entry name" value="ABC-TYPE TRANSPORTER CICA"/>
    <property type="match status" value="1"/>
</dbReference>
<evidence type="ECO:0000256" key="3">
    <source>
        <dbReference type="ARBA" id="ARBA00022692"/>
    </source>
</evidence>
<protein>
    <submittedName>
        <fullName evidence="13">Uncharacterized protein</fullName>
    </submittedName>
</protein>
<dbReference type="InterPro" id="IPR017871">
    <property type="entry name" value="ABC_transporter-like_CS"/>
</dbReference>
<keyword evidence="5" id="KW-0067">ATP-binding</keyword>
<feature type="compositionally biased region" description="Basic and acidic residues" evidence="8">
    <location>
        <begin position="860"/>
        <end position="870"/>
    </location>
</feature>
<feature type="transmembrane region" description="Helical" evidence="9">
    <location>
        <begin position="1025"/>
        <end position="1044"/>
    </location>
</feature>
<keyword evidence="3 9" id="KW-0812">Transmembrane</keyword>
<dbReference type="KEGG" id="pgri:PgNI_07896"/>
<reference evidence="13" key="2">
    <citation type="submission" date="2019-10" db="EMBL/GenBank/DDBJ databases">
        <authorList>
            <consortium name="NCBI Genome Project"/>
        </authorList>
    </citation>
    <scope>NUCLEOTIDE SEQUENCE</scope>
    <source>
        <strain evidence="13">NI907</strain>
    </source>
</reference>
<dbReference type="CDD" id="cd18597">
    <property type="entry name" value="ABC_6TM_YOR1_D1_like"/>
    <property type="match status" value="1"/>
</dbReference>
<dbReference type="PANTHER" id="PTHR24223">
    <property type="entry name" value="ATP-BINDING CASSETTE SUB-FAMILY C"/>
    <property type="match status" value="1"/>
</dbReference>
<dbReference type="GO" id="GO:0016887">
    <property type="term" value="F:ATP hydrolysis activity"/>
    <property type="evidence" value="ECO:0007669"/>
    <property type="project" value="InterPro"/>
</dbReference>
<dbReference type="SUPFAM" id="SSF90123">
    <property type="entry name" value="ABC transporter transmembrane region"/>
    <property type="match status" value="2"/>
</dbReference>
<feature type="region of interest" description="Disordered" evidence="8">
    <location>
        <begin position="1342"/>
        <end position="1371"/>
    </location>
</feature>
<feature type="compositionally biased region" description="Basic and acidic residues" evidence="8">
    <location>
        <begin position="589"/>
        <end position="612"/>
    </location>
</feature>
<dbReference type="CDD" id="cd03250">
    <property type="entry name" value="ABCC_MRP_domain1"/>
    <property type="match status" value="1"/>
</dbReference>
<feature type="compositionally biased region" description="Polar residues" evidence="8">
    <location>
        <begin position="9"/>
        <end position="20"/>
    </location>
</feature>
<feature type="transmembrane region" description="Helical" evidence="9">
    <location>
        <begin position="913"/>
        <end position="934"/>
    </location>
</feature>
<feature type="domain" description="ABC transporter" evidence="10">
    <location>
        <begin position="1224"/>
        <end position="1482"/>
    </location>
</feature>
<dbReference type="PROSITE" id="PS50893">
    <property type="entry name" value="ABC_TRANSPORTER_2"/>
    <property type="match status" value="2"/>
</dbReference>
<dbReference type="GO" id="GO:0005524">
    <property type="term" value="F:ATP binding"/>
    <property type="evidence" value="ECO:0007669"/>
    <property type="project" value="UniProtKB-KW"/>
</dbReference>
<name>A0A6P8B2J3_PYRGI</name>
<evidence type="ECO:0000256" key="6">
    <source>
        <dbReference type="ARBA" id="ARBA00022989"/>
    </source>
</evidence>
<keyword evidence="2" id="KW-0813">Transport</keyword>
<gene>
    <name evidence="13" type="ORF">PgNI_07896</name>
</gene>
<dbReference type="InterPro" id="IPR011527">
    <property type="entry name" value="ABC1_TM_dom"/>
</dbReference>
<dbReference type="GO" id="GO:0016020">
    <property type="term" value="C:membrane"/>
    <property type="evidence" value="ECO:0007669"/>
    <property type="project" value="UniProtKB-SubCell"/>
</dbReference>
<comment type="subcellular location">
    <subcellularLocation>
        <location evidence="1">Membrane</location>
        <topology evidence="1">Multi-pass membrane protein</topology>
    </subcellularLocation>
</comment>
<dbReference type="SMART" id="SM00382">
    <property type="entry name" value="AAA"/>
    <property type="match status" value="2"/>
</dbReference>
<feature type="transmembrane region" description="Helical" evidence="9">
    <location>
        <begin position="222"/>
        <end position="243"/>
    </location>
</feature>
<evidence type="ECO:0000256" key="4">
    <source>
        <dbReference type="ARBA" id="ARBA00022741"/>
    </source>
</evidence>
<keyword evidence="4" id="KW-0547">Nucleotide-binding</keyword>
<evidence type="ECO:0000256" key="2">
    <source>
        <dbReference type="ARBA" id="ARBA00022448"/>
    </source>
</evidence>
<evidence type="ECO:0000256" key="1">
    <source>
        <dbReference type="ARBA" id="ARBA00004141"/>
    </source>
</evidence>
<dbReference type="InterPro" id="IPR027417">
    <property type="entry name" value="P-loop_NTPase"/>
</dbReference>
<dbReference type="FunFam" id="3.40.50.300:FF:002040">
    <property type="entry name" value="ABC multidrug transporter (Eurofung)"/>
    <property type="match status" value="1"/>
</dbReference>
<evidence type="ECO:0000256" key="7">
    <source>
        <dbReference type="ARBA" id="ARBA00023136"/>
    </source>
</evidence>
<feature type="transmembrane region" description="Helical" evidence="9">
    <location>
        <begin position="520"/>
        <end position="542"/>
    </location>
</feature>
<dbReference type="Gene3D" id="3.40.50.300">
    <property type="entry name" value="P-loop containing nucleotide triphosphate hydrolases"/>
    <property type="match status" value="2"/>
</dbReference>
<feature type="region of interest" description="Disordered" evidence="8">
    <location>
        <begin position="1"/>
        <end position="102"/>
    </location>
</feature>
<feature type="compositionally biased region" description="Gly residues" evidence="8">
    <location>
        <begin position="1360"/>
        <end position="1371"/>
    </location>
</feature>
<dbReference type="SUPFAM" id="SSF52540">
    <property type="entry name" value="P-loop containing nucleoside triphosphate hydrolases"/>
    <property type="match status" value="2"/>
</dbReference>
<feature type="domain" description="ABC transporter" evidence="10">
    <location>
        <begin position="619"/>
        <end position="839"/>
    </location>
</feature>
<evidence type="ECO:0000259" key="10">
    <source>
        <dbReference type="PROSITE" id="PS50893"/>
    </source>
</evidence>
<proteinExistence type="predicted"/>
<feature type="compositionally biased region" description="Basic and acidic residues" evidence="8">
    <location>
        <begin position="843"/>
        <end position="853"/>
    </location>
</feature>
<dbReference type="Pfam" id="PF00664">
    <property type="entry name" value="ABC_membrane"/>
    <property type="match status" value="2"/>
</dbReference>
<reference evidence="13" key="3">
    <citation type="submission" date="2025-08" db="UniProtKB">
        <authorList>
            <consortium name="RefSeq"/>
        </authorList>
    </citation>
    <scope>IDENTIFICATION</scope>
    <source>
        <strain evidence="13">NI907</strain>
    </source>
</reference>
<dbReference type="CDD" id="cd03244">
    <property type="entry name" value="ABCC_MRP_domain2"/>
    <property type="match status" value="1"/>
</dbReference>
<evidence type="ECO:0000313" key="12">
    <source>
        <dbReference type="Proteomes" id="UP000515153"/>
    </source>
</evidence>
<dbReference type="InterPro" id="IPR003593">
    <property type="entry name" value="AAA+_ATPase"/>
</dbReference>
<dbReference type="FunFam" id="1.20.1560.10:FF:000010">
    <property type="entry name" value="Multidrug resistance-associated ABC transporter"/>
    <property type="match status" value="1"/>
</dbReference>
<accession>A0A6P8B2J3</accession>
<feature type="transmembrane region" description="Helical" evidence="9">
    <location>
        <begin position="488"/>
        <end position="508"/>
    </location>
</feature>
<dbReference type="Pfam" id="PF00005">
    <property type="entry name" value="ABC_tran"/>
    <property type="match status" value="2"/>
</dbReference>
<dbReference type="CDD" id="cd18606">
    <property type="entry name" value="ABC_6TM_YOR1_D2_like"/>
    <property type="match status" value="1"/>
</dbReference>
<dbReference type="InterPro" id="IPR050173">
    <property type="entry name" value="ABC_transporter_C-like"/>
</dbReference>
<feature type="region of interest" description="Disordered" evidence="8">
    <location>
        <begin position="579"/>
        <end position="629"/>
    </location>
</feature>
<feature type="region of interest" description="Disordered" evidence="8">
    <location>
        <begin position="320"/>
        <end position="356"/>
    </location>
</feature>
<feature type="region of interest" description="Disordered" evidence="8">
    <location>
        <begin position="843"/>
        <end position="870"/>
    </location>
</feature>
<feature type="transmembrane region" description="Helical" evidence="9">
    <location>
        <begin position="406"/>
        <end position="424"/>
    </location>
</feature>
<keyword evidence="12" id="KW-1185">Reference proteome</keyword>
<evidence type="ECO:0000256" key="5">
    <source>
        <dbReference type="ARBA" id="ARBA00022840"/>
    </source>
</evidence>
<dbReference type="InterPro" id="IPR036640">
    <property type="entry name" value="ABC1_TM_sf"/>
</dbReference>
<dbReference type="Proteomes" id="UP000515153">
    <property type="component" value="Unplaced"/>
</dbReference>
<evidence type="ECO:0000256" key="9">
    <source>
        <dbReference type="SAM" id="Phobius"/>
    </source>
</evidence>
<dbReference type="PROSITE" id="PS00211">
    <property type="entry name" value="ABC_TRANSPORTER_1"/>
    <property type="match status" value="2"/>
</dbReference>
<feature type="transmembrane region" description="Helical" evidence="9">
    <location>
        <begin position="377"/>
        <end position="400"/>
    </location>
</feature>
<reference evidence="13" key="1">
    <citation type="journal article" date="2019" name="Mol. Biol. Evol.">
        <title>Blast fungal genomes show frequent chromosomal changes, gene gains and losses, and effector gene turnover.</title>
        <authorList>
            <person name="Gomez Luciano L.B."/>
            <person name="Jason Tsai I."/>
            <person name="Chuma I."/>
            <person name="Tosa Y."/>
            <person name="Chen Y.H."/>
            <person name="Li J.Y."/>
            <person name="Li M.Y."/>
            <person name="Jade Lu M.Y."/>
            <person name="Nakayashiki H."/>
            <person name="Li W.H."/>
        </authorList>
    </citation>
    <scope>NUCLEOTIDE SEQUENCE</scope>
    <source>
        <strain evidence="13">NI907</strain>
    </source>
</reference>
<feature type="domain" description="ABC transmembrane type-1" evidence="11">
    <location>
        <begin position="223"/>
        <end position="546"/>
    </location>
</feature>
<feature type="transmembrane region" description="Helical" evidence="9">
    <location>
        <begin position="946"/>
        <end position="972"/>
    </location>
</feature>
<dbReference type="InterPro" id="IPR003439">
    <property type="entry name" value="ABC_transporter-like_ATP-bd"/>
</dbReference>
<feature type="compositionally biased region" description="Gly residues" evidence="8">
    <location>
        <begin position="346"/>
        <end position="356"/>
    </location>
</feature>
<dbReference type="RefSeq" id="XP_030981451.1">
    <property type="nucleotide sequence ID" value="XM_031127900.1"/>
</dbReference>
<dbReference type="GO" id="GO:0140359">
    <property type="term" value="F:ABC-type transporter activity"/>
    <property type="evidence" value="ECO:0007669"/>
    <property type="project" value="InterPro"/>
</dbReference>
<dbReference type="FunFam" id="3.40.50.300:FF:000565">
    <property type="entry name" value="ABC bile acid transporter"/>
    <property type="match status" value="1"/>
</dbReference>